<protein>
    <submittedName>
        <fullName evidence="2">DUF5615 family PIN-like protein</fullName>
    </submittedName>
</protein>
<organism evidence="2 3">
    <name type="scientific">Belliella marina</name>
    <dbReference type="NCBI Taxonomy" id="1644146"/>
    <lineage>
        <taxon>Bacteria</taxon>
        <taxon>Pseudomonadati</taxon>
        <taxon>Bacteroidota</taxon>
        <taxon>Cytophagia</taxon>
        <taxon>Cytophagales</taxon>
        <taxon>Cyclobacteriaceae</taxon>
        <taxon>Belliella</taxon>
    </lineage>
</organism>
<keyword evidence="3" id="KW-1185">Reference proteome</keyword>
<evidence type="ECO:0000313" key="3">
    <source>
        <dbReference type="Proteomes" id="UP001597361"/>
    </source>
</evidence>
<accession>A0ABW4VK64</accession>
<evidence type="ECO:0000259" key="1">
    <source>
        <dbReference type="Pfam" id="PF18480"/>
    </source>
</evidence>
<evidence type="ECO:0000313" key="2">
    <source>
        <dbReference type="EMBL" id="MFD2035079.1"/>
    </source>
</evidence>
<proteinExistence type="predicted"/>
<name>A0ABW4VK64_9BACT</name>
<dbReference type="EMBL" id="JBHUHR010000027">
    <property type="protein sequence ID" value="MFD2035079.1"/>
    <property type="molecule type" value="Genomic_DNA"/>
</dbReference>
<dbReference type="Proteomes" id="UP001597361">
    <property type="component" value="Unassembled WGS sequence"/>
</dbReference>
<sequence length="75" mass="8591">MKFLLDAQLPPLFCEILKQKGHHAIHVLDLPNGDESSDMEVANFADRHRLILISKDSDFHHSHILLKSPKKLLIN</sequence>
<dbReference type="InterPro" id="IPR041049">
    <property type="entry name" value="DUF5615"/>
</dbReference>
<dbReference type="RefSeq" id="WP_376885786.1">
    <property type="nucleotide sequence ID" value="NZ_JBHUHR010000027.1"/>
</dbReference>
<comment type="caution">
    <text evidence="2">The sequence shown here is derived from an EMBL/GenBank/DDBJ whole genome shotgun (WGS) entry which is preliminary data.</text>
</comment>
<feature type="domain" description="DUF5615" evidence="1">
    <location>
        <begin position="1"/>
        <end position="73"/>
    </location>
</feature>
<gene>
    <name evidence="2" type="ORF">ACFSKL_09770</name>
</gene>
<reference evidence="3" key="1">
    <citation type="journal article" date="2019" name="Int. J. Syst. Evol. Microbiol.">
        <title>The Global Catalogue of Microorganisms (GCM) 10K type strain sequencing project: providing services to taxonomists for standard genome sequencing and annotation.</title>
        <authorList>
            <consortium name="The Broad Institute Genomics Platform"/>
            <consortium name="The Broad Institute Genome Sequencing Center for Infectious Disease"/>
            <person name="Wu L."/>
            <person name="Ma J."/>
        </authorList>
    </citation>
    <scope>NUCLEOTIDE SEQUENCE [LARGE SCALE GENOMIC DNA]</scope>
    <source>
        <strain evidence="3">CGMCC 1.15180</strain>
    </source>
</reference>
<dbReference type="Pfam" id="PF18480">
    <property type="entry name" value="DUF5615"/>
    <property type="match status" value="1"/>
</dbReference>